<name>A0A5B3GRW6_9BACT</name>
<dbReference type="PROSITE" id="PS51257">
    <property type="entry name" value="PROKAR_LIPOPROTEIN"/>
    <property type="match status" value="1"/>
</dbReference>
<gene>
    <name evidence="2" type="ORF">F2Y07_08750</name>
</gene>
<dbReference type="EMBL" id="VVXJ01000017">
    <property type="protein sequence ID" value="KAA2375319.1"/>
    <property type="molecule type" value="Genomic_DNA"/>
</dbReference>
<evidence type="ECO:0000313" key="3">
    <source>
        <dbReference type="Proteomes" id="UP000322658"/>
    </source>
</evidence>
<feature type="signal peptide" evidence="1">
    <location>
        <begin position="1"/>
        <end position="18"/>
    </location>
</feature>
<organism evidence="2 3">
    <name type="scientific">Alistipes shahii</name>
    <dbReference type="NCBI Taxonomy" id="328814"/>
    <lineage>
        <taxon>Bacteria</taxon>
        <taxon>Pseudomonadati</taxon>
        <taxon>Bacteroidota</taxon>
        <taxon>Bacteroidia</taxon>
        <taxon>Bacteroidales</taxon>
        <taxon>Rikenellaceae</taxon>
        <taxon>Alistipes</taxon>
    </lineage>
</organism>
<protein>
    <recommendedName>
        <fullName evidence="4">Lipoprotein</fullName>
    </recommendedName>
</protein>
<sequence>MKIIVTLLSLALATGALFSSCSKTELGEVTPPETKVPGEDEISPRFTSNNLTYAEAIDFVQPFLEREPEFRFAKIFDREPGYYIQYNGSFCSSKGPSGICFRGISCSAIRREGKPFIIYSSSPSWRSDINSLSARLKTAEDIYEIMADGSRNIVGRTYKYETNCRSECWLSVSAESVPNFEAIVYQDWPN</sequence>
<evidence type="ECO:0000313" key="2">
    <source>
        <dbReference type="EMBL" id="KAA2375319.1"/>
    </source>
</evidence>
<keyword evidence="1" id="KW-0732">Signal</keyword>
<accession>A0A5B3GRW6</accession>
<dbReference type="Proteomes" id="UP000322658">
    <property type="component" value="Unassembled WGS sequence"/>
</dbReference>
<reference evidence="2 3" key="1">
    <citation type="journal article" date="2019" name="Nat. Med.">
        <title>A library of human gut bacterial isolates paired with longitudinal multiomics data enables mechanistic microbiome research.</title>
        <authorList>
            <person name="Poyet M."/>
            <person name="Groussin M."/>
            <person name="Gibbons S.M."/>
            <person name="Avila-Pacheco J."/>
            <person name="Jiang X."/>
            <person name="Kearney S.M."/>
            <person name="Perrotta A.R."/>
            <person name="Berdy B."/>
            <person name="Zhao S."/>
            <person name="Lieberman T.D."/>
            <person name="Swanson P.K."/>
            <person name="Smith M."/>
            <person name="Roesemann S."/>
            <person name="Alexander J.E."/>
            <person name="Rich S.A."/>
            <person name="Livny J."/>
            <person name="Vlamakis H."/>
            <person name="Clish C."/>
            <person name="Bullock K."/>
            <person name="Deik A."/>
            <person name="Scott J."/>
            <person name="Pierce K.A."/>
            <person name="Xavier R.J."/>
            <person name="Alm E.J."/>
        </authorList>
    </citation>
    <scope>NUCLEOTIDE SEQUENCE [LARGE SCALE GENOMIC DNA]</scope>
    <source>
        <strain evidence="2 3">BIOML-A1</strain>
    </source>
</reference>
<dbReference type="RefSeq" id="WP_022061785.1">
    <property type="nucleotide sequence ID" value="NZ_CATVWL010000013.1"/>
</dbReference>
<evidence type="ECO:0000256" key="1">
    <source>
        <dbReference type="SAM" id="SignalP"/>
    </source>
</evidence>
<evidence type="ECO:0008006" key="4">
    <source>
        <dbReference type="Google" id="ProtNLM"/>
    </source>
</evidence>
<comment type="caution">
    <text evidence="2">The sequence shown here is derived from an EMBL/GenBank/DDBJ whole genome shotgun (WGS) entry which is preliminary data.</text>
</comment>
<feature type="chain" id="PRO_5022737595" description="Lipoprotein" evidence="1">
    <location>
        <begin position="19"/>
        <end position="190"/>
    </location>
</feature>
<dbReference type="AlphaFoldDB" id="A0A5B3GRW6"/>
<proteinExistence type="predicted"/>